<evidence type="ECO:0000313" key="1">
    <source>
        <dbReference type="EMBL" id="GAI55192.1"/>
    </source>
</evidence>
<protein>
    <submittedName>
        <fullName evidence="1">Uncharacterized protein</fullName>
    </submittedName>
</protein>
<sequence length="105" mass="12172">MTLAKYYAKNKRVHWMVGRGYHNTQEIMGRKVRFHHGDGLRYQGGVGGISIPVNKAIAQWDKVQVVDFDIFGHWHTFLPHYPKWVSCGSLMGYSEFSVEIKAEFQ</sequence>
<proteinExistence type="predicted"/>
<comment type="caution">
    <text evidence="1">The sequence shown here is derived from an EMBL/GenBank/DDBJ whole genome shotgun (WGS) entry which is preliminary data.</text>
</comment>
<organism evidence="1">
    <name type="scientific">marine sediment metagenome</name>
    <dbReference type="NCBI Taxonomy" id="412755"/>
    <lineage>
        <taxon>unclassified sequences</taxon>
        <taxon>metagenomes</taxon>
        <taxon>ecological metagenomes</taxon>
    </lineage>
</organism>
<reference evidence="1" key="1">
    <citation type="journal article" date="2014" name="Front. Microbiol.">
        <title>High frequency of phylogenetically diverse reductive dehalogenase-homologous genes in deep subseafloor sedimentary metagenomes.</title>
        <authorList>
            <person name="Kawai M."/>
            <person name="Futagami T."/>
            <person name="Toyoda A."/>
            <person name="Takaki Y."/>
            <person name="Nishi S."/>
            <person name="Hori S."/>
            <person name="Arai W."/>
            <person name="Tsubouchi T."/>
            <person name="Morono Y."/>
            <person name="Uchiyama I."/>
            <person name="Ito T."/>
            <person name="Fujiyama A."/>
            <person name="Inagaki F."/>
            <person name="Takami H."/>
        </authorList>
    </citation>
    <scope>NUCLEOTIDE SEQUENCE</scope>
    <source>
        <strain evidence="1">Expedition CK06-06</strain>
    </source>
</reference>
<name>X1PFW3_9ZZZZ</name>
<gene>
    <name evidence="1" type="ORF">S06H3_58486</name>
</gene>
<accession>X1PFW3</accession>
<feature type="non-terminal residue" evidence="1">
    <location>
        <position position="105"/>
    </location>
</feature>
<dbReference type="AlphaFoldDB" id="X1PFW3"/>
<dbReference type="EMBL" id="BARV01037870">
    <property type="protein sequence ID" value="GAI55192.1"/>
    <property type="molecule type" value="Genomic_DNA"/>
</dbReference>